<gene>
    <name evidence="1" type="primary">TOR1_4</name>
    <name evidence="1" type="ORF">HK099_002973</name>
</gene>
<dbReference type="GO" id="GO:0004674">
    <property type="term" value="F:protein serine/threonine kinase activity"/>
    <property type="evidence" value="ECO:0007669"/>
    <property type="project" value="TreeGrafter"/>
</dbReference>
<dbReference type="SUPFAM" id="SSF48371">
    <property type="entry name" value="ARM repeat"/>
    <property type="match status" value="1"/>
</dbReference>
<reference evidence="1" key="1">
    <citation type="submission" date="2020-05" db="EMBL/GenBank/DDBJ databases">
        <title>Phylogenomic resolution of chytrid fungi.</title>
        <authorList>
            <person name="Stajich J.E."/>
            <person name="Amses K."/>
            <person name="Simmons R."/>
            <person name="Seto K."/>
            <person name="Myers J."/>
            <person name="Bonds A."/>
            <person name="Quandt C.A."/>
            <person name="Barry K."/>
            <person name="Liu P."/>
            <person name="Grigoriev I."/>
            <person name="Longcore J.E."/>
            <person name="James T.Y."/>
        </authorList>
    </citation>
    <scope>NUCLEOTIDE SEQUENCE</scope>
    <source>
        <strain evidence="1">JEL0476</strain>
    </source>
</reference>
<dbReference type="Gene3D" id="1.25.40.10">
    <property type="entry name" value="Tetratricopeptide repeat domain"/>
    <property type="match status" value="2"/>
</dbReference>
<dbReference type="InterPro" id="IPR016024">
    <property type="entry name" value="ARM-type_fold"/>
</dbReference>
<dbReference type="AlphaFoldDB" id="A0AAD5Y150"/>
<dbReference type="CDD" id="cd24142">
    <property type="entry name" value="ACL4-like"/>
    <property type="match status" value="1"/>
</dbReference>
<protein>
    <submittedName>
        <fullName evidence="1">Phosphatidylinositol kinase- protein kinase tor1</fullName>
    </submittedName>
</protein>
<dbReference type="InterPro" id="IPR011989">
    <property type="entry name" value="ARM-like"/>
</dbReference>
<accession>A0AAD5Y150</accession>
<dbReference type="Proteomes" id="UP001211065">
    <property type="component" value="Unassembled WGS sequence"/>
</dbReference>
<keyword evidence="1" id="KW-0808">Transferase</keyword>
<dbReference type="GO" id="GO:0005737">
    <property type="term" value="C:cytoplasm"/>
    <property type="evidence" value="ECO:0007669"/>
    <property type="project" value="TreeGrafter"/>
</dbReference>
<proteinExistence type="predicted"/>
<organism evidence="1 2">
    <name type="scientific">Clydaea vesicula</name>
    <dbReference type="NCBI Taxonomy" id="447962"/>
    <lineage>
        <taxon>Eukaryota</taxon>
        <taxon>Fungi</taxon>
        <taxon>Fungi incertae sedis</taxon>
        <taxon>Chytridiomycota</taxon>
        <taxon>Chytridiomycota incertae sedis</taxon>
        <taxon>Chytridiomycetes</taxon>
        <taxon>Lobulomycetales</taxon>
        <taxon>Lobulomycetaceae</taxon>
        <taxon>Clydaea</taxon>
    </lineage>
</organism>
<evidence type="ECO:0000313" key="2">
    <source>
        <dbReference type="Proteomes" id="UP001211065"/>
    </source>
</evidence>
<evidence type="ECO:0000313" key="1">
    <source>
        <dbReference type="EMBL" id="KAJ3221905.1"/>
    </source>
</evidence>
<dbReference type="GO" id="GO:0031932">
    <property type="term" value="C:TORC2 complex"/>
    <property type="evidence" value="ECO:0007669"/>
    <property type="project" value="TreeGrafter"/>
</dbReference>
<dbReference type="PANTHER" id="PTHR11139:SF9">
    <property type="entry name" value="SERINE_THREONINE-PROTEIN KINASE MTOR"/>
    <property type="match status" value="1"/>
</dbReference>
<dbReference type="EMBL" id="JADGJW010000202">
    <property type="protein sequence ID" value="KAJ3221905.1"/>
    <property type="molecule type" value="Genomic_DNA"/>
</dbReference>
<keyword evidence="2" id="KW-1185">Reference proteome</keyword>
<dbReference type="GO" id="GO:0016242">
    <property type="term" value="P:negative regulation of macroautophagy"/>
    <property type="evidence" value="ECO:0007669"/>
    <property type="project" value="TreeGrafter"/>
</dbReference>
<dbReference type="GO" id="GO:0005634">
    <property type="term" value="C:nucleus"/>
    <property type="evidence" value="ECO:0007669"/>
    <property type="project" value="TreeGrafter"/>
</dbReference>
<dbReference type="Gene3D" id="1.25.10.10">
    <property type="entry name" value="Leucine-rich Repeat Variant"/>
    <property type="match status" value="2"/>
</dbReference>
<dbReference type="InterPro" id="IPR011990">
    <property type="entry name" value="TPR-like_helical_dom_sf"/>
</dbReference>
<dbReference type="SUPFAM" id="SSF48452">
    <property type="entry name" value="TPR-like"/>
    <property type="match status" value="2"/>
</dbReference>
<keyword evidence="1" id="KW-0418">Kinase</keyword>
<dbReference type="GO" id="GO:0031931">
    <property type="term" value="C:TORC1 complex"/>
    <property type="evidence" value="ECO:0007669"/>
    <property type="project" value="TreeGrafter"/>
</dbReference>
<dbReference type="GO" id="GO:0038202">
    <property type="term" value="P:TORC1 signaling"/>
    <property type="evidence" value="ECO:0007669"/>
    <property type="project" value="TreeGrafter"/>
</dbReference>
<comment type="caution">
    <text evidence="1">The sequence shown here is derived from an EMBL/GenBank/DDBJ whole genome shotgun (WGS) entry which is preliminary data.</text>
</comment>
<dbReference type="InterPro" id="IPR050517">
    <property type="entry name" value="DDR_Repair_Kinase"/>
</dbReference>
<name>A0AAD5Y150_9FUNG</name>
<dbReference type="PANTHER" id="PTHR11139">
    <property type="entry name" value="ATAXIA TELANGIECTASIA MUTATED ATM -RELATED"/>
    <property type="match status" value="1"/>
</dbReference>
<sequence length="781" mass="89692">MGKIQKKRKGNKATSNDPLIQKAIDALDSFNPNTAILHLGKALKKNPKNCKVLELLGTAYMDLLQQAEDFENTMQLAKDCFNTCILYEPNESFQKYFYLAQLLVGTESLECYLKGMEILENELNNKNHDLNEHDSLKEKAASTLCAMVELYMTDLCDDIDAEQKCQEYLNKALQYKESNPEVFQTYTSFLLSQNKPEEAQETVLKSMEIWFRENHEEMENVPEYNQRIALVKLLMELSLNEKALKVLETLQEEDDENAEMWYLYGWCYYLNGGGKGVDHKEENAIGNGGSVESKNESWDDCRDCLRQIFNLNEKYPGLVDEEILAHSQQIFIEVNSFLEQNGIFENDEVVDDNDEEHWEDESDMDISSFSREQSLENKAILMKNVNQVIFELIHSNDISDKVGGIFAIDKLIDLEGNDEENTTKITRFANYLRILLPGTDPKVTKLCSKALAEFVEFEVKRSLEWLQGERQEARRYAAILVLKELCISAPSLLYSFVPQILDMIWCALRDSRVVIRESGSDALTACLNLVNQRGSQLQKKWHRKIFDEVRKGFNSNNSDSIHGSLLTLKVLLSSSGRQRIESRYLEISELILKFKDHREPLVRKTVTQLIPKLAKFDPSNFVLTHLQECMNFLLMQLKKEQERNLSFLAIGEIAISIGVKIAPYLDETLLEIKQSFSFKNKKVKVSIERETFQCISMLAKAVGPALTKHMHELLDLMFSTGLNRAFVDSLIDLSQYISPLLPNIQERLLNLLSLILCRQTYVHPGAIKYGTRINQADFVKV</sequence>